<feature type="transmembrane region" description="Helical" evidence="5">
    <location>
        <begin position="125"/>
        <end position="147"/>
    </location>
</feature>
<feature type="transmembrane region" description="Helical" evidence="5">
    <location>
        <begin position="218"/>
        <end position="235"/>
    </location>
</feature>
<feature type="transmembrane region" description="Helical" evidence="5">
    <location>
        <begin position="7"/>
        <end position="26"/>
    </location>
</feature>
<feature type="transmembrane region" description="Helical" evidence="5">
    <location>
        <begin position="242"/>
        <end position="263"/>
    </location>
</feature>
<gene>
    <name evidence="7" type="ORF">UFOPK4234_01545</name>
</gene>
<evidence type="ECO:0000256" key="4">
    <source>
        <dbReference type="ARBA" id="ARBA00023136"/>
    </source>
</evidence>
<accession>A0A6J7SNW0</accession>
<dbReference type="EMBL" id="CAFBQA010000130">
    <property type="protein sequence ID" value="CAB5042626.1"/>
    <property type="molecule type" value="Genomic_DNA"/>
</dbReference>
<feature type="transmembrane region" description="Helical" evidence="5">
    <location>
        <begin position="340"/>
        <end position="360"/>
    </location>
</feature>
<feature type="transmembrane region" description="Helical" evidence="5">
    <location>
        <begin position="38"/>
        <end position="56"/>
    </location>
</feature>
<protein>
    <submittedName>
        <fullName evidence="7">Unannotated protein</fullName>
    </submittedName>
</protein>
<feature type="transmembrane region" description="Helical" evidence="5">
    <location>
        <begin position="63"/>
        <end position="83"/>
    </location>
</feature>
<comment type="subcellular location">
    <subcellularLocation>
        <location evidence="1">Membrane</location>
        <topology evidence="1">Multi-pass membrane protein</topology>
    </subcellularLocation>
</comment>
<name>A0A6J7SNW0_9ZZZZ</name>
<dbReference type="InterPro" id="IPR051533">
    <property type="entry name" value="WaaL-like"/>
</dbReference>
<evidence type="ECO:0000259" key="6">
    <source>
        <dbReference type="Pfam" id="PF04932"/>
    </source>
</evidence>
<evidence type="ECO:0000256" key="3">
    <source>
        <dbReference type="ARBA" id="ARBA00022989"/>
    </source>
</evidence>
<feature type="transmembrane region" description="Helical" evidence="5">
    <location>
        <begin position="372"/>
        <end position="391"/>
    </location>
</feature>
<keyword evidence="2 5" id="KW-0812">Transmembrane</keyword>
<dbReference type="PANTHER" id="PTHR37422:SF23">
    <property type="entry name" value="TEICHURONIC ACID BIOSYNTHESIS PROTEIN TUAE"/>
    <property type="match status" value="1"/>
</dbReference>
<feature type="domain" description="O-antigen ligase-related" evidence="6">
    <location>
        <begin position="204"/>
        <end position="349"/>
    </location>
</feature>
<dbReference type="PANTHER" id="PTHR37422">
    <property type="entry name" value="TEICHURONIC ACID BIOSYNTHESIS PROTEIN TUAE"/>
    <property type="match status" value="1"/>
</dbReference>
<dbReference type="InterPro" id="IPR007016">
    <property type="entry name" value="O-antigen_ligase-rel_domated"/>
</dbReference>
<proteinExistence type="predicted"/>
<feature type="transmembrane region" description="Helical" evidence="5">
    <location>
        <begin position="397"/>
        <end position="415"/>
    </location>
</feature>
<feature type="transmembrane region" description="Helical" evidence="5">
    <location>
        <begin position="193"/>
        <end position="212"/>
    </location>
</feature>
<dbReference type="AlphaFoldDB" id="A0A6J7SNW0"/>
<dbReference type="GO" id="GO:0016020">
    <property type="term" value="C:membrane"/>
    <property type="evidence" value="ECO:0007669"/>
    <property type="project" value="UniProtKB-SubCell"/>
</dbReference>
<keyword evidence="4 5" id="KW-0472">Membrane</keyword>
<evidence type="ECO:0000256" key="5">
    <source>
        <dbReference type="SAM" id="Phobius"/>
    </source>
</evidence>
<feature type="transmembrane region" description="Helical" evidence="5">
    <location>
        <begin position="95"/>
        <end position="118"/>
    </location>
</feature>
<dbReference type="InterPro" id="IPR011990">
    <property type="entry name" value="TPR-like_helical_dom_sf"/>
</dbReference>
<evidence type="ECO:0000313" key="7">
    <source>
        <dbReference type="EMBL" id="CAB5042626.1"/>
    </source>
</evidence>
<evidence type="ECO:0000256" key="2">
    <source>
        <dbReference type="ARBA" id="ARBA00022692"/>
    </source>
</evidence>
<dbReference type="SUPFAM" id="SSF48452">
    <property type="entry name" value="TPR-like"/>
    <property type="match status" value="1"/>
</dbReference>
<reference evidence="7" key="1">
    <citation type="submission" date="2020-05" db="EMBL/GenBank/DDBJ databases">
        <authorList>
            <person name="Chiriac C."/>
            <person name="Salcher M."/>
            <person name="Ghai R."/>
            <person name="Kavagutti S V."/>
        </authorList>
    </citation>
    <scope>NUCLEOTIDE SEQUENCE</scope>
</reference>
<feature type="transmembrane region" description="Helical" evidence="5">
    <location>
        <begin position="167"/>
        <end position="186"/>
    </location>
</feature>
<organism evidence="7">
    <name type="scientific">freshwater metagenome</name>
    <dbReference type="NCBI Taxonomy" id="449393"/>
    <lineage>
        <taxon>unclassified sequences</taxon>
        <taxon>metagenomes</taxon>
        <taxon>ecological metagenomes</taxon>
    </lineage>
</organism>
<dbReference type="Pfam" id="PF04932">
    <property type="entry name" value="Wzy_C"/>
    <property type="match status" value="1"/>
</dbReference>
<keyword evidence="3 5" id="KW-1133">Transmembrane helix</keyword>
<feature type="transmembrane region" description="Helical" evidence="5">
    <location>
        <begin position="436"/>
        <end position="455"/>
    </location>
</feature>
<sequence length="612" mass="65655">MTDRKSANVLLWFALGAGVLTTSFIYTSSLDPFNLPKSVMILGGGIAILFGLLASLKSVEKARMVGVALLLAFLTIYAIAGALGTDNSRRLIFGAFSRATGLMSYFGMVLLAIGVLIATRGQKFVALYIALAAVAGFEVLYGFLQLINADPIKWSNPYNRIIGTLGNPNFMSATLGFSGVAMVALAFNARMKLWVRITAPVLGLCAFLLAVMTDSVQGPIAFAGGLAFVIGVALWQWKQKSIFFYAYSGIAGAVLIVVILGVAKIGPLADKLYQYTLGVRTQYWRAAIKMMGNSPWYGVGVDSYGENYRLVRDAETFKVLSPITVTNAAHSVPLQLGATLGIPLLVVYVLLQLFVAYRIFVSIKNFPDHRIAIAGIAGSWIAFQAQSFISIDQLGVGVWGWILAGSLIGGSYAIAVPDPEKRVRKREVAKSQVGMVASLSAFGLVVGIAVGWQGYVPDLNIRNAFAIPFDQNNQQSVQYRAQALTEAGKAMPGDSTYQALVVSELAKLPGAVDPAVSMAQYVAKTQPQSWDAQNMVAEILENLKRPTEAIPYRAAQIPLDPANWMPMMAYAADLEAVGKKSEAVQVYKTVVAIAPSTAPEYKSANDALARLG</sequence>
<evidence type="ECO:0000256" key="1">
    <source>
        <dbReference type="ARBA" id="ARBA00004141"/>
    </source>
</evidence>
<dbReference type="Gene3D" id="1.25.40.10">
    <property type="entry name" value="Tetratricopeptide repeat domain"/>
    <property type="match status" value="1"/>
</dbReference>